<dbReference type="STRING" id="1123024.GCA_000423625_02581"/>
<gene>
    <name evidence="1" type="ORF">PA7_24550</name>
</gene>
<evidence type="ECO:0000313" key="2">
    <source>
        <dbReference type="Proteomes" id="UP000321328"/>
    </source>
</evidence>
<organism evidence="1 2">
    <name type="scientific">Pseudonocardia asaccharolytica DSM 44247 = NBRC 16224</name>
    <dbReference type="NCBI Taxonomy" id="1123024"/>
    <lineage>
        <taxon>Bacteria</taxon>
        <taxon>Bacillati</taxon>
        <taxon>Actinomycetota</taxon>
        <taxon>Actinomycetes</taxon>
        <taxon>Pseudonocardiales</taxon>
        <taxon>Pseudonocardiaceae</taxon>
        <taxon>Pseudonocardia</taxon>
    </lineage>
</organism>
<dbReference type="AlphaFoldDB" id="A0A511D6N7"/>
<name>A0A511D6N7_9PSEU</name>
<proteinExistence type="predicted"/>
<evidence type="ECO:0000313" key="1">
    <source>
        <dbReference type="EMBL" id="GEL18618.1"/>
    </source>
</evidence>
<accession>A0A511D6N7</accession>
<dbReference type="EMBL" id="BJVI01000023">
    <property type="protein sequence ID" value="GEL18618.1"/>
    <property type="molecule type" value="Genomic_DNA"/>
</dbReference>
<comment type="caution">
    <text evidence="1">The sequence shown here is derived from an EMBL/GenBank/DDBJ whole genome shotgun (WGS) entry which is preliminary data.</text>
</comment>
<dbReference type="Proteomes" id="UP000321328">
    <property type="component" value="Unassembled WGS sequence"/>
</dbReference>
<sequence length="84" mass="9487">MTAGQRRYAEKIAIRLAVEILTGQRHHGHHSYLIAARYLGSCHGPHKRDVLTSLVRLLALQHPGRYRPTGTIRRALALTDPNTR</sequence>
<keyword evidence="2" id="KW-1185">Reference proteome</keyword>
<protein>
    <submittedName>
        <fullName evidence="1">Uncharacterized protein</fullName>
    </submittedName>
</protein>
<dbReference type="RefSeq" id="WP_028930357.1">
    <property type="nucleotide sequence ID" value="NZ_AUII01000010.1"/>
</dbReference>
<reference evidence="1 2" key="1">
    <citation type="submission" date="2019-07" db="EMBL/GenBank/DDBJ databases">
        <title>Whole genome shotgun sequence of Pseudonocardia asaccharolytica NBRC 16224.</title>
        <authorList>
            <person name="Hosoyama A."/>
            <person name="Uohara A."/>
            <person name="Ohji S."/>
            <person name="Ichikawa N."/>
        </authorList>
    </citation>
    <scope>NUCLEOTIDE SEQUENCE [LARGE SCALE GENOMIC DNA]</scope>
    <source>
        <strain evidence="1 2">NBRC 16224</strain>
    </source>
</reference>